<dbReference type="AlphaFoldDB" id="A0A8H9EPM0"/>
<evidence type="ECO:0000313" key="1">
    <source>
        <dbReference type="EMBL" id="EGQ4384656.1"/>
    </source>
</evidence>
<keyword evidence="2" id="KW-1185">Reference proteome</keyword>
<protein>
    <submittedName>
        <fullName evidence="1">Uncharacterized protein</fullName>
    </submittedName>
</protein>
<accession>A0A8H9EPM0</accession>
<sequence length="116" mass="13764">MKLILNIDDLNYQYLNKMAQQDNTTVESIVNDLIQTHITDVNESYRGIDKKELNDFAKVMQRYFHEDLESMYDVIDSDEELSTDKQMLNVYKKLYQNIALRNGVALELFNEYKKRG</sequence>
<name>A0A8H9EPM0_STAPS</name>
<comment type="caution">
    <text evidence="1">The sequence shown here is derived from an EMBL/GenBank/DDBJ whole genome shotgun (WGS) entry which is preliminary data.</text>
</comment>
<proteinExistence type="predicted"/>
<reference evidence="1 2" key="1">
    <citation type="submission" date="2018-11" db="EMBL/GenBank/DDBJ databases">
        <authorList>
            <consortium name="Veterinary Laboratory Investigation and Response Network"/>
        </authorList>
    </citation>
    <scope>NUCLEOTIDE SEQUENCE [LARGE SCALE GENOMIC DNA]</scope>
    <source>
        <strain evidence="1 2">SPSE-18-VL-LA-PA-Ryan-0021</strain>
    </source>
</reference>
<organism evidence="1 2">
    <name type="scientific">Staphylococcus pseudintermedius</name>
    <dbReference type="NCBI Taxonomy" id="283734"/>
    <lineage>
        <taxon>Bacteria</taxon>
        <taxon>Bacillati</taxon>
        <taxon>Bacillota</taxon>
        <taxon>Bacilli</taxon>
        <taxon>Bacillales</taxon>
        <taxon>Staphylococcaceae</taxon>
        <taxon>Staphylococcus</taxon>
        <taxon>Staphylococcus intermedius group</taxon>
    </lineage>
</organism>
<evidence type="ECO:0000313" key="2">
    <source>
        <dbReference type="Proteomes" id="UP000600220"/>
    </source>
</evidence>
<dbReference type="Proteomes" id="UP000600220">
    <property type="component" value="Unassembled WGS sequence"/>
</dbReference>
<gene>
    <name evidence="1" type="ORF">EGV54_06050</name>
</gene>
<dbReference type="RefSeq" id="WP_100008200.1">
    <property type="nucleotide sequence ID" value="NZ_BAAFIR010000009.1"/>
</dbReference>
<dbReference type="EMBL" id="AAXKXX010000006">
    <property type="protein sequence ID" value="EGQ4384656.1"/>
    <property type="molecule type" value="Genomic_DNA"/>
</dbReference>